<organism evidence="2 3">
    <name type="scientific">Flammeovirga agarivorans</name>
    <dbReference type="NCBI Taxonomy" id="2726742"/>
    <lineage>
        <taxon>Bacteria</taxon>
        <taxon>Pseudomonadati</taxon>
        <taxon>Bacteroidota</taxon>
        <taxon>Cytophagia</taxon>
        <taxon>Cytophagales</taxon>
        <taxon>Flammeovirgaceae</taxon>
        <taxon>Flammeovirga</taxon>
    </lineage>
</organism>
<evidence type="ECO:0000313" key="2">
    <source>
        <dbReference type="EMBL" id="NLR92674.1"/>
    </source>
</evidence>
<evidence type="ECO:0000313" key="3">
    <source>
        <dbReference type="Proteomes" id="UP000585050"/>
    </source>
</evidence>
<accession>A0A7X8XWY3</accession>
<keyword evidence="3" id="KW-1185">Reference proteome</keyword>
<name>A0A7X8XWY3_9BACT</name>
<dbReference type="AlphaFoldDB" id="A0A7X8XWY3"/>
<gene>
    <name evidence="2" type="ORF">HGP29_15755</name>
</gene>
<dbReference type="EMBL" id="JABAIL010000004">
    <property type="protein sequence ID" value="NLR92674.1"/>
    <property type="molecule type" value="Genomic_DNA"/>
</dbReference>
<sequence length="71" mass="8222">MTKLVISIENEQNASLVKNLLKDLSFVESIDELEVNQNEKEEKENVLQHLEKIKKEQKDVNISIAWKSVSL</sequence>
<comment type="caution">
    <text evidence="2">The sequence shown here is derived from an EMBL/GenBank/DDBJ whole genome shotgun (WGS) entry which is preliminary data.</text>
</comment>
<proteinExistence type="predicted"/>
<protein>
    <submittedName>
        <fullName evidence="2">Uncharacterized protein</fullName>
    </submittedName>
</protein>
<keyword evidence="1" id="KW-0175">Coiled coil</keyword>
<evidence type="ECO:0000256" key="1">
    <source>
        <dbReference type="SAM" id="Coils"/>
    </source>
</evidence>
<dbReference type="Proteomes" id="UP000585050">
    <property type="component" value="Unassembled WGS sequence"/>
</dbReference>
<feature type="coiled-coil region" evidence="1">
    <location>
        <begin position="30"/>
        <end position="60"/>
    </location>
</feature>
<dbReference type="RefSeq" id="WP_168883379.1">
    <property type="nucleotide sequence ID" value="NZ_JABAIL010000004.1"/>
</dbReference>
<reference evidence="2 3" key="1">
    <citation type="submission" date="2020-04" db="EMBL/GenBank/DDBJ databases">
        <title>Flammeovirga sp. SR4, a novel species isolated from seawater.</title>
        <authorList>
            <person name="Wang X."/>
        </authorList>
    </citation>
    <scope>NUCLEOTIDE SEQUENCE [LARGE SCALE GENOMIC DNA]</scope>
    <source>
        <strain evidence="2 3">SR4</strain>
    </source>
</reference>